<dbReference type="InterPro" id="IPR011010">
    <property type="entry name" value="DNA_brk_join_enz"/>
</dbReference>
<dbReference type="PANTHER" id="PTHR30349:SF41">
    <property type="entry name" value="INTEGRASE_RECOMBINASE PROTEIN MJ0367-RELATED"/>
    <property type="match status" value="1"/>
</dbReference>
<keyword evidence="2" id="KW-0238">DNA-binding</keyword>
<evidence type="ECO:0000256" key="1">
    <source>
        <dbReference type="ARBA" id="ARBA00008857"/>
    </source>
</evidence>
<dbReference type="AlphaFoldDB" id="A0A2A7HV42"/>
<dbReference type="Pfam" id="PF00589">
    <property type="entry name" value="Phage_integrase"/>
    <property type="match status" value="1"/>
</dbReference>
<comment type="similarity">
    <text evidence="1">Belongs to the 'phage' integrase family.</text>
</comment>
<gene>
    <name evidence="5" type="ORF">COM96_17855</name>
</gene>
<evidence type="ECO:0000256" key="2">
    <source>
        <dbReference type="ARBA" id="ARBA00023125"/>
    </source>
</evidence>
<dbReference type="Gene3D" id="1.10.443.10">
    <property type="entry name" value="Intergrase catalytic core"/>
    <property type="match status" value="1"/>
</dbReference>
<name>A0A2A7HV42_BACCE</name>
<sequence>MKKIKNLQVDRIGFHEGLQKELSTYLEKTVRENGTVSIKQVNNPYFLVKDKWNIKIVGEIKQFEEMLANFNYSNKNIHFRFNNPSLNLEVKYVYYQQLFNDLWKISSVFIAYQPPLKQMTEFLNIKYPELSSLLDLNIDKVEREYLFWLNENGVTTQQLRQRTIQKDWVEKTIVARFLRQIYNLLFQYTDNREEFEKDKWDVRILHDKYGVKYNKSKSQYYLNFSKFDKSIREQIKKYIKQRLLSKNKFSWCTAQNYLTFLPMFFTFVFSLEPTWTDLKALNRTHIVKYIEYLHEYAKNNLKKRNSQPEQYVSLSLTKLQKYLEDIQRYEYEIAPETPVQRLIFPDDKPKIRKKSIDQVDYIPDYVLEQLFTHINDLHKDSQPVVWIAFKTGLRISDVLGLTSDCLVKLNGQYYIETDIEKTYVKGHRIPIDDELADIVAVLIDISKELSNQDNNPEGYIFVRYRGQRKGKPFSQSFFQDQLNILAKQKNITDENGNLFHFKTHQFRHTYGVKMLNGGADILTVQELLAHASPEMTLRYAKLLDDTKRKVFESVIKQGVFSFDLNGEIQEIKAGEDIQTDILDALWQDHKLNAMDNPYGTCHARLNGNCPHMEAPPCLTCGDNQTPCKDLAVGFSELDKQKYELHIKTTTKAIELAKQRNREDIAEKNAKNLQRYQNILNTLQEGNIIFGRQDRMKRKLGVKNGRI</sequence>
<dbReference type="InterPro" id="IPR013762">
    <property type="entry name" value="Integrase-like_cat_sf"/>
</dbReference>
<dbReference type="GO" id="GO:0015074">
    <property type="term" value="P:DNA integration"/>
    <property type="evidence" value="ECO:0007669"/>
    <property type="project" value="InterPro"/>
</dbReference>
<comment type="caution">
    <text evidence="5">The sequence shown here is derived from an EMBL/GenBank/DDBJ whole genome shotgun (WGS) entry which is preliminary data.</text>
</comment>
<evidence type="ECO:0000313" key="6">
    <source>
        <dbReference type="Proteomes" id="UP000220006"/>
    </source>
</evidence>
<dbReference type="PANTHER" id="PTHR30349">
    <property type="entry name" value="PHAGE INTEGRASE-RELATED"/>
    <property type="match status" value="1"/>
</dbReference>
<dbReference type="GO" id="GO:0003677">
    <property type="term" value="F:DNA binding"/>
    <property type="evidence" value="ECO:0007669"/>
    <property type="project" value="UniProtKB-KW"/>
</dbReference>
<dbReference type="RefSeq" id="WP_097904901.1">
    <property type="nucleotide sequence ID" value="NZ_NVLK01000037.1"/>
</dbReference>
<accession>A0A2A7HV42</accession>
<proteinExistence type="inferred from homology"/>
<dbReference type="InterPro" id="IPR050090">
    <property type="entry name" value="Tyrosine_recombinase_XerCD"/>
</dbReference>
<reference evidence="5 6" key="1">
    <citation type="submission" date="2017-09" db="EMBL/GenBank/DDBJ databases">
        <title>Large-scale bioinformatics analysis of Bacillus genomes uncovers conserved roles of natural products in bacterial physiology.</title>
        <authorList>
            <consortium name="Agbiome Team Llc"/>
            <person name="Bleich R.M."/>
            <person name="Grubbs K.J."/>
            <person name="Santa Maria K.C."/>
            <person name="Allen S.E."/>
            <person name="Farag S."/>
            <person name="Shank E.A."/>
            <person name="Bowers A."/>
        </authorList>
    </citation>
    <scope>NUCLEOTIDE SEQUENCE [LARGE SCALE GENOMIC DNA]</scope>
    <source>
        <strain evidence="5 6">AFS096845</strain>
    </source>
</reference>
<evidence type="ECO:0000313" key="5">
    <source>
        <dbReference type="EMBL" id="PEC20744.1"/>
    </source>
</evidence>
<protein>
    <submittedName>
        <fullName evidence="5">Transposase</fullName>
    </submittedName>
</protein>
<evidence type="ECO:0000256" key="3">
    <source>
        <dbReference type="ARBA" id="ARBA00023172"/>
    </source>
</evidence>
<dbReference type="Proteomes" id="UP000220006">
    <property type="component" value="Unassembled WGS sequence"/>
</dbReference>
<organism evidence="5 6">
    <name type="scientific">Bacillus cereus</name>
    <dbReference type="NCBI Taxonomy" id="1396"/>
    <lineage>
        <taxon>Bacteria</taxon>
        <taxon>Bacillati</taxon>
        <taxon>Bacillota</taxon>
        <taxon>Bacilli</taxon>
        <taxon>Bacillales</taxon>
        <taxon>Bacillaceae</taxon>
        <taxon>Bacillus</taxon>
        <taxon>Bacillus cereus group</taxon>
    </lineage>
</organism>
<evidence type="ECO:0000259" key="4">
    <source>
        <dbReference type="PROSITE" id="PS51898"/>
    </source>
</evidence>
<keyword evidence="3" id="KW-0233">DNA recombination</keyword>
<dbReference type="InterPro" id="IPR002104">
    <property type="entry name" value="Integrase_catalytic"/>
</dbReference>
<dbReference type="CDD" id="cd01187">
    <property type="entry name" value="INT_tnpB_C_Tn554"/>
    <property type="match status" value="1"/>
</dbReference>
<dbReference type="PROSITE" id="PS51898">
    <property type="entry name" value="TYR_RECOMBINASE"/>
    <property type="match status" value="1"/>
</dbReference>
<dbReference type="EMBL" id="NVLK01000037">
    <property type="protein sequence ID" value="PEC20744.1"/>
    <property type="molecule type" value="Genomic_DNA"/>
</dbReference>
<feature type="domain" description="Tyr recombinase" evidence="4">
    <location>
        <begin position="361"/>
        <end position="552"/>
    </location>
</feature>
<dbReference type="SUPFAM" id="SSF56349">
    <property type="entry name" value="DNA breaking-rejoining enzymes"/>
    <property type="match status" value="1"/>
</dbReference>
<dbReference type="GO" id="GO:0006310">
    <property type="term" value="P:DNA recombination"/>
    <property type="evidence" value="ECO:0007669"/>
    <property type="project" value="UniProtKB-KW"/>
</dbReference>